<organism evidence="2 3">
    <name type="scientific">Methylobacterium cerastii</name>
    <dbReference type="NCBI Taxonomy" id="932741"/>
    <lineage>
        <taxon>Bacteria</taxon>
        <taxon>Pseudomonadati</taxon>
        <taxon>Pseudomonadota</taxon>
        <taxon>Alphaproteobacteria</taxon>
        <taxon>Hyphomicrobiales</taxon>
        <taxon>Methylobacteriaceae</taxon>
        <taxon>Methylobacterium</taxon>
    </lineage>
</organism>
<evidence type="ECO:0000313" key="3">
    <source>
        <dbReference type="Proteomes" id="UP001055117"/>
    </source>
</evidence>
<feature type="signal peptide" evidence="1">
    <location>
        <begin position="1"/>
        <end position="40"/>
    </location>
</feature>
<feature type="chain" id="PRO_5045752667" description="DUF2141 domain-containing protein" evidence="1">
    <location>
        <begin position="41"/>
        <end position="160"/>
    </location>
</feature>
<dbReference type="EMBL" id="BPQG01000032">
    <property type="protein sequence ID" value="GJD44426.1"/>
    <property type="molecule type" value="Genomic_DNA"/>
</dbReference>
<protein>
    <recommendedName>
        <fullName evidence="4">DUF2141 domain-containing protein</fullName>
    </recommendedName>
</protein>
<dbReference type="Proteomes" id="UP001055117">
    <property type="component" value="Unassembled WGS sequence"/>
</dbReference>
<evidence type="ECO:0000256" key="1">
    <source>
        <dbReference type="SAM" id="SignalP"/>
    </source>
</evidence>
<gene>
    <name evidence="2" type="ORF">AFCDBAGC_2293</name>
</gene>
<comment type="caution">
    <text evidence="2">The sequence shown here is derived from an EMBL/GenBank/DDBJ whole genome shotgun (WGS) entry which is preliminary data.</text>
</comment>
<proteinExistence type="predicted"/>
<keyword evidence="3" id="KW-1185">Reference proteome</keyword>
<evidence type="ECO:0000313" key="2">
    <source>
        <dbReference type="EMBL" id="GJD44426.1"/>
    </source>
</evidence>
<dbReference type="Pfam" id="PF09912">
    <property type="entry name" value="DUF2141"/>
    <property type="match status" value="1"/>
</dbReference>
<evidence type="ECO:0008006" key="4">
    <source>
        <dbReference type="Google" id="ProtNLM"/>
    </source>
</evidence>
<reference evidence="2 3" key="1">
    <citation type="journal article" date="2021" name="Front. Microbiol.">
        <title>Comprehensive Comparative Genomics and Phenotyping of Methylobacterium Species.</title>
        <authorList>
            <person name="Alessa O."/>
            <person name="Ogura Y."/>
            <person name="Fujitani Y."/>
            <person name="Takami H."/>
            <person name="Hayashi T."/>
            <person name="Sahin N."/>
            <person name="Tani A."/>
        </authorList>
    </citation>
    <scope>NUCLEOTIDE SEQUENCE [LARGE SCALE GENOMIC DNA]</scope>
    <source>
        <strain evidence="2 3">DSM 23679</strain>
    </source>
</reference>
<sequence length="160" mass="16553">MRLSGRRTLRTSLSIPPSAWVLARMATVLVAALAALPATAATVEVLVEGADPGASVSVALCQGGLSEEACSAGQETTARGGAVTVVFRDVTAGRYAVAAFEDVNGNRRLDRTGLGLPMEPYGFSGGAGLKARPTFAEAAFDLREPGSALRVRLARALPRR</sequence>
<keyword evidence="1" id="KW-0732">Signal</keyword>
<accession>A0ABQ4QHC6</accession>
<name>A0ABQ4QHC6_9HYPH</name>
<dbReference type="InterPro" id="IPR018673">
    <property type="entry name" value="DUF2141"/>
</dbReference>